<dbReference type="RefSeq" id="WP_209466561.1">
    <property type="nucleotide sequence ID" value="NZ_JAGGLG010000013.1"/>
</dbReference>
<evidence type="ECO:0000256" key="8">
    <source>
        <dbReference type="ARBA" id="ARBA00012016"/>
    </source>
</evidence>
<protein>
    <recommendedName>
        <fullName evidence="16">Adenosylcobinamide kinase</fullName>
        <ecNumber evidence="8">2.7.1.156</ecNumber>
        <ecNumber evidence="9">2.7.7.62</ecNumber>
    </recommendedName>
    <alternativeName>
        <fullName evidence="17">Adenosylcobinamide-phosphate guanylyltransferase</fullName>
    </alternativeName>
</protein>
<keyword evidence="10" id="KW-0169">Cobalamin biosynthesis</keyword>
<dbReference type="Pfam" id="PF02283">
    <property type="entry name" value="CobU"/>
    <property type="match status" value="1"/>
</dbReference>
<comment type="catalytic activity">
    <reaction evidence="1">
        <text>adenosylcob(III)inamide + ATP = adenosylcob(III)inamide phosphate + ADP + H(+)</text>
        <dbReference type="Rhea" id="RHEA:15769"/>
        <dbReference type="ChEBI" id="CHEBI:2480"/>
        <dbReference type="ChEBI" id="CHEBI:15378"/>
        <dbReference type="ChEBI" id="CHEBI:30616"/>
        <dbReference type="ChEBI" id="CHEBI:58502"/>
        <dbReference type="ChEBI" id="CHEBI:456216"/>
        <dbReference type="EC" id="2.7.1.156"/>
    </reaction>
</comment>
<dbReference type="PIRSF" id="PIRSF006135">
    <property type="entry name" value="CobU"/>
    <property type="match status" value="1"/>
</dbReference>
<evidence type="ECO:0000256" key="10">
    <source>
        <dbReference type="ARBA" id="ARBA00022573"/>
    </source>
</evidence>
<dbReference type="PANTHER" id="PTHR34848:SF1">
    <property type="entry name" value="BIFUNCTIONAL ADENOSYLCOBALAMIN BIOSYNTHESIS PROTEIN COBU"/>
    <property type="match status" value="1"/>
</dbReference>
<comment type="caution">
    <text evidence="18">The sequence shown here is derived from an EMBL/GenBank/DDBJ whole genome shotgun (WGS) entry which is preliminary data.</text>
</comment>
<evidence type="ECO:0000256" key="15">
    <source>
        <dbReference type="ARBA" id="ARBA00023134"/>
    </source>
</evidence>
<comment type="pathway">
    <text evidence="6">Cofactor biosynthesis; adenosylcobalamin biosynthesis; adenosylcobalamin from cob(II)yrinate a,c-diamide: step 5/7.</text>
</comment>
<evidence type="ECO:0000313" key="18">
    <source>
        <dbReference type="EMBL" id="MBP2018432.1"/>
    </source>
</evidence>
<dbReference type="EMBL" id="JAGGLG010000013">
    <property type="protein sequence ID" value="MBP2018432.1"/>
    <property type="molecule type" value="Genomic_DNA"/>
</dbReference>
<evidence type="ECO:0000256" key="11">
    <source>
        <dbReference type="ARBA" id="ARBA00022679"/>
    </source>
</evidence>
<dbReference type="GO" id="GO:0043752">
    <property type="term" value="F:adenosylcobinamide kinase activity"/>
    <property type="evidence" value="ECO:0007669"/>
    <property type="project" value="UniProtKB-EC"/>
</dbReference>
<comment type="catalytic activity">
    <reaction evidence="3">
        <text>adenosylcob(III)inamide + GTP = adenosylcob(III)inamide phosphate + GDP + H(+)</text>
        <dbReference type="Rhea" id="RHEA:15765"/>
        <dbReference type="ChEBI" id="CHEBI:2480"/>
        <dbReference type="ChEBI" id="CHEBI:15378"/>
        <dbReference type="ChEBI" id="CHEBI:37565"/>
        <dbReference type="ChEBI" id="CHEBI:58189"/>
        <dbReference type="ChEBI" id="CHEBI:58502"/>
        <dbReference type="EC" id="2.7.1.156"/>
    </reaction>
</comment>
<proteinExistence type="inferred from homology"/>
<evidence type="ECO:0000256" key="12">
    <source>
        <dbReference type="ARBA" id="ARBA00022741"/>
    </source>
</evidence>
<gene>
    <name evidence="18" type="ORF">J2Z79_001843</name>
</gene>
<evidence type="ECO:0000256" key="13">
    <source>
        <dbReference type="ARBA" id="ARBA00022777"/>
    </source>
</evidence>
<name>A0ABS4JSC0_9FIRM</name>
<keyword evidence="11 18" id="KW-0808">Transferase</keyword>
<evidence type="ECO:0000256" key="14">
    <source>
        <dbReference type="ARBA" id="ARBA00022840"/>
    </source>
</evidence>
<dbReference type="InterPro" id="IPR003203">
    <property type="entry name" value="CobU/CobP"/>
</dbReference>
<evidence type="ECO:0000256" key="3">
    <source>
        <dbReference type="ARBA" id="ARBA00001522"/>
    </source>
</evidence>
<evidence type="ECO:0000256" key="16">
    <source>
        <dbReference type="ARBA" id="ARBA00029570"/>
    </source>
</evidence>
<dbReference type="SUPFAM" id="SSF52540">
    <property type="entry name" value="P-loop containing nucleoside triphosphate hydrolases"/>
    <property type="match status" value="1"/>
</dbReference>
<organism evidence="18 19">
    <name type="scientific">Symbiobacterium terraclitae</name>
    <dbReference type="NCBI Taxonomy" id="557451"/>
    <lineage>
        <taxon>Bacteria</taxon>
        <taxon>Bacillati</taxon>
        <taxon>Bacillota</taxon>
        <taxon>Clostridia</taxon>
        <taxon>Eubacteriales</taxon>
        <taxon>Symbiobacteriaceae</taxon>
        <taxon>Symbiobacterium</taxon>
    </lineage>
</organism>
<dbReference type="InterPro" id="IPR027417">
    <property type="entry name" value="P-loop_NTPase"/>
</dbReference>
<evidence type="ECO:0000256" key="4">
    <source>
        <dbReference type="ARBA" id="ARBA00003889"/>
    </source>
</evidence>
<reference evidence="18 19" key="1">
    <citation type="submission" date="2021-03" db="EMBL/GenBank/DDBJ databases">
        <title>Genomic Encyclopedia of Type Strains, Phase IV (KMG-IV): sequencing the most valuable type-strain genomes for metagenomic binning, comparative biology and taxonomic classification.</title>
        <authorList>
            <person name="Goeker M."/>
        </authorList>
    </citation>
    <scope>NUCLEOTIDE SEQUENCE [LARGE SCALE GENOMIC DNA]</scope>
    <source>
        <strain evidence="18 19">DSM 27138</strain>
    </source>
</reference>
<evidence type="ECO:0000313" key="19">
    <source>
        <dbReference type="Proteomes" id="UP001519289"/>
    </source>
</evidence>
<evidence type="ECO:0000256" key="2">
    <source>
        <dbReference type="ARBA" id="ARBA00000711"/>
    </source>
</evidence>
<evidence type="ECO:0000256" key="6">
    <source>
        <dbReference type="ARBA" id="ARBA00005159"/>
    </source>
</evidence>
<sequence length="182" mass="19949">MAGLILVMGGARSGKSRWAERLASAHRRVVYLATAQPGDAEMAQRIARHRADRPAHWRTVEELFSPGAALAPALDAEPADAVLLDCVTMLLSNHLLQAEEGFEERARRELTQLLRLAQERGLVLIAVTNEVGAGVVPEHRLGRLFRDAQGRLNQWLAREAEQVWACIAGIAVDLRQIGAVIP</sequence>
<evidence type="ECO:0000256" key="7">
    <source>
        <dbReference type="ARBA" id="ARBA00007490"/>
    </source>
</evidence>
<keyword evidence="14" id="KW-0067">ATP-binding</keyword>
<accession>A0ABS4JSC0</accession>
<dbReference type="Proteomes" id="UP001519289">
    <property type="component" value="Unassembled WGS sequence"/>
</dbReference>
<keyword evidence="18" id="KW-0548">Nucleotidyltransferase</keyword>
<keyword evidence="19" id="KW-1185">Reference proteome</keyword>
<dbReference type="PANTHER" id="PTHR34848">
    <property type="match status" value="1"/>
</dbReference>
<evidence type="ECO:0000256" key="1">
    <source>
        <dbReference type="ARBA" id="ARBA00000312"/>
    </source>
</evidence>
<keyword evidence="12" id="KW-0547">Nucleotide-binding</keyword>
<comment type="catalytic activity">
    <reaction evidence="2">
        <text>adenosylcob(III)inamide phosphate + GTP + H(+) = adenosylcob(III)inamide-GDP + diphosphate</text>
        <dbReference type="Rhea" id="RHEA:22712"/>
        <dbReference type="ChEBI" id="CHEBI:15378"/>
        <dbReference type="ChEBI" id="CHEBI:33019"/>
        <dbReference type="ChEBI" id="CHEBI:37565"/>
        <dbReference type="ChEBI" id="CHEBI:58502"/>
        <dbReference type="ChEBI" id="CHEBI:60487"/>
        <dbReference type="EC" id="2.7.7.62"/>
    </reaction>
</comment>
<comment type="similarity">
    <text evidence="7">Belongs to the CobU/CobP family.</text>
</comment>
<dbReference type="NCBIfam" id="NF004469">
    <property type="entry name" value="PRK05800.1"/>
    <property type="match status" value="1"/>
</dbReference>
<dbReference type="GO" id="GO:0008820">
    <property type="term" value="F:cobinamide phosphate guanylyltransferase activity"/>
    <property type="evidence" value="ECO:0007669"/>
    <property type="project" value="UniProtKB-EC"/>
</dbReference>
<dbReference type="EC" id="2.7.7.62" evidence="9"/>
<evidence type="ECO:0000256" key="17">
    <source>
        <dbReference type="ARBA" id="ARBA00030571"/>
    </source>
</evidence>
<dbReference type="CDD" id="cd00544">
    <property type="entry name" value="CobU"/>
    <property type="match status" value="1"/>
</dbReference>
<evidence type="ECO:0000256" key="5">
    <source>
        <dbReference type="ARBA" id="ARBA00004692"/>
    </source>
</evidence>
<comment type="pathway">
    <text evidence="5">Cofactor biosynthesis; adenosylcobalamin biosynthesis; adenosylcobalamin from cob(II)yrinate a,c-diamide: step 6/7.</text>
</comment>
<dbReference type="Gene3D" id="3.40.50.300">
    <property type="entry name" value="P-loop containing nucleotide triphosphate hydrolases"/>
    <property type="match status" value="1"/>
</dbReference>
<comment type="function">
    <text evidence="4">Catalyzes ATP-dependent phosphorylation of adenosylcobinamide and addition of GMP to adenosylcobinamide phosphate.</text>
</comment>
<evidence type="ECO:0000256" key="9">
    <source>
        <dbReference type="ARBA" id="ARBA00012523"/>
    </source>
</evidence>
<dbReference type="EC" id="2.7.1.156" evidence="8"/>
<keyword evidence="13 18" id="KW-0418">Kinase</keyword>
<keyword evidence="15" id="KW-0342">GTP-binding</keyword>